<dbReference type="EMBL" id="CWKH01000003">
    <property type="protein sequence ID" value="CRZ18690.1"/>
    <property type="molecule type" value="Genomic_DNA"/>
</dbReference>
<evidence type="ECO:0008006" key="3">
    <source>
        <dbReference type="Google" id="ProtNLM"/>
    </source>
</evidence>
<dbReference type="Proteomes" id="UP000199147">
    <property type="component" value="Unassembled WGS sequence"/>
</dbReference>
<keyword evidence="2" id="KW-1185">Reference proteome</keyword>
<sequence length="278" mass="30613">MGEPFIGSEVLAAGRLTRYELRSRFVAVHHDVYVAKGTLPTAVLRAKACWLRSRRRGVLAGFSASALHGARWIDANRPAYIIDSNRRPARGIVAWADAIDDDEICLIGGMRVTTPVRTAVDLACKFPEDTAVAAIDALARAARLKAADIALAAERHVGRRGIRQALTSIALVDPGSESPRETWLRLLVVRADYPPPQTQCPIYNEYGALIGEADMAWPELKIALEYEGRHHTDPDQFRKDIARVDAMIDAGWIVIRVTSRDGEASVLGKLRKAWASRT</sequence>
<proteinExistence type="predicted"/>
<dbReference type="SUPFAM" id="SSF52980">
    <property type="entry name" value="Restriction endonuclease-like"/>
    <property type="match status" value="1"/>
</dbReference>
<evidence type="ECO:0000313" key="1">
    <source>
        <dbReference type="EMBL" id="CRZ18690.1"/>
    </source>
</evidence>
<protein>
    <recommendedName>
        <fullName evidence="3">Cullin, a subunit of E3 ubiquitin ligase</fullName>
    </recommendedName>
</protein>
<organism evidence="1 2">
    <name type="scientific">Mycolicibacterium neworleansense</name>
    <dbReference type="NCBI Taxonomy" id="146018"/>
    <lineage>
        <taxon>Bacteria</taxon>
        <taxon>Bacillati</taxon>
        <taxon>Actinomycetota</taxon>
        <taxon>Actinomycetes</taxon>
        <taxon>Mycobacteriales</taxon>
        <taxon>Mycobacteriaceae</taxon>
        <taxon>Mycolicibacterium</taxon>
    </lineage>
</organism>
<accession>A0A0H5RX38</accession>
<gene>
    <name evidence="1" type="ORF">BN2156_05595</name>
</gene>
<name>A0A0H5RX38_9MYCO</name>
<dbReference type="STRING" id="146018.BN2156_05595"/>
<dbReference type="AlphaFoldDB" id="A0A0H5RX38"/>
<dbReference type="RefSeq" id="WP_090518171.1">
    <property type="nucleotide sequence ID" value="NZ_CWKH01000003.1"/>
</dbReference>
<reference evidence="2" key="1">
    <citation type="submission" date="2015-07" db="EMBL/GenBank/DDBJ databases">
        <authorList>
            <person name="Urmite Genomes"/>
        </authorList>
    </citation>
    <scope>NUCLEOTIDE SEQUENCE [LARGE SCALE GENOMIC DNA]</scope>
    <source>
        <strain evidence="2">type strain: ATCC 49404</strain>
    </source>
</reference>
<evidence type="ECO:0000313" key="2">
    <source>
        <dbReference type="Proteomes" id="UP000199147"/>
    </source>
</evidence>
<dbReference type="OrthoDB" id="5181611at2"/>
<dbReference type="InterPro" id="IPR011335">
    <property type="entry name" value="Restrct_endonuc-II-like"/>
</dbReference>
<dbReference type="Gene3D" id="3.40.960.10">
    <property type="entry name" value="VSR Endonuclease"/>
    <property type="match status" value="1"/>
</dbReference>